<protein>
    <submittedName>
        <fullName evidence="3">Bacteriocin-like protein</fullName>
    </submittedName>
</protein>
<dbReference type="Pfam" id="PF05532">
    <property type="entry name" value="CsbD"/>
    <property type="match status" value="1"/>
</dbReference>
<proteinExistence type="inferred from homology"/>
<keyword evidence="4" id="KW-1185">Reference proteome</keyword>
<dbReference type="PANTHER" id="PTHR34977">
    <property type="entry name" value="UPF0337 PROTEIN YJBJ"/>
    <property type="match status" value="1"/>
</dbReference>
<evidence type="ECO:0000256" key="1">
    <source>
        <dbReference type="ARBA" id="ARBA00009129"/>
    </source>
</evidence>
<dbReference type="InterPro" id="IPR026042">
    <property type="entry name" value="YjbJ"/>
</dbReference>
<organism evidence="3 4">
    <name type="scientific">Acetoanaerobium pronyense</name>
    <dbReference type="NCBI Taxonomy" id="1482736"/>
    <lineage>
        <taxon>Bacteria</taxon>
        <taxon>Bacillati</taxon>
        <taxon>Bacillota</taxon>
        <taxon>Clostridia</taxon>
        <taxon>Peptostreptococcales</taxon>
        <taxon>Filifactoraceae</taxon>
        <taxon>Acetoanaerobium</taxon>
    </lineage>
</organism>
<evidence type="ECO:0000259" key="2">
    <source>
        <dbReference type="Pfam" id="PF05532"/>
    </source>
</evidence>
<evidence type="ECO:0000313" key="4">
    <source>
        <dbReference type="Proteomes" id="UP001314903"/>
    </source>
</evidence>
<feature type="domain" description="CsbD-like" evidence="2">
    <location>
        <begin position="4"/>
        <end position="56"/>
    </location>
</feature>
<dbReference type="PANTHER" id="PTHR34977:SF1">
    <property type="entry name" value="UPF0337 PROTEIN YJBJ"/>
    <property type="match status" value="1"/>
</dbReference>
<comment type="similarity">
    <text evidence="1">Belongs to the UPF0337 (CsbD) family.</text>
</comment>
<reference evidence="3 4" key="1">
    <citation type="submission" date="2021-03" db="EMBL/GenBank/DDBJ databases">
        <title>Genomic Encyclopedia of Type Strains, Phase IV (KMG-IV): sequencing the most valuable type-strain genomes for metagenomic binning, comparative biology and taxonomic classification.</title>
        <authorList>
            <person name="Goeker M."/>
        </authorList>
    </citation>
    <scope>NUCLEOTIDE SEQUENCE [LARGE SCALE GENOMIC DNA]</scope>
    <source>
        <strain evidence="3 4">DSM 27512</strain>
    </source>
</reference>
<gene>
    <name evidence="3" type="ORF">J2Z35_002905</name>
</gene>
<dbReference type="PIRSF" id="PIRSF039008">
    <property type="entry name" value="YjbJ"/>
    <property type="match status" value="1"/>
</dbReference>
<dbReference type="RefSeq" id="WP_209662114.1">
    <property type="nucleotide sequence ID" value="NZ_JAGGLI010000070.1"/>
</dbReference>
<evidence type="ECO:0000313" key="3">
    <source>
        <dbReference type="EMBL" id="MBP2029067.1"/>
    </source>
</evidence>
<sequence length="67" mass="7825">MNLDILKGKWKQVTGEAKKTFGELTDNELQEIEGDREKFIGKVQEKYGIARDEAEKRVDSFLRNHDK</sequence>
<accession>A0ABS4KMR0</accession>
<dbReference type="InterPro" id="IPR036629">
    <property type="entry name" value="YjbJ_sf"/>
</dbReference>
<dbReference type="EMBL" id="JAGGLI010000070">
    <property type="protein sequence ID" value="MBP2029067.1"/>
    <property type="molecule type" value="Genomic_DNA"/>
</dbReference>
<comment type="caution">
    <text evidence="3">The sequence shown here is derived from an EMBL/GenBank/DDBJ whole genome shotgun (WGS) entry which is preliminary data.</text>
</comment>
<dbReference type="Gene3D" id="1.10.1470.10">
    <property type="entry name" value="YjbJ"/>
    <property type="match status" value="1"/>
</dbReference>
<name>A0ABS4KMR0_9FIRM</name>
<dbReference type="InterPro" id="IPR008462">
    <property type="entry name" value="CsbD"/>
</dbReference>
<dbReference type="SUPFAM" id="SSF69047">
    <property type="entry name" value="Hypothetical protein YjbJ"/>
    <property type="match status" value="1"/>
</dbReference>
<dbReference type="InterPro" id="IPR050423">
    <property type="entry name" value="UPF0337_stress_rsp"/>
</dbReference>
<dbReference type="Proteomes" id="UP001314903">
    <property type="component" value="Unassembled WGS sequence"/>
</dbReference>